<dbReference type="Gene3D" id="3.40.390.10">
    <property type="entry name" value="Collagenase (Catalytic Domain)"/>
    <property type="match status" value="1"/>
</dbReference>
<keyword evidence="2" id="KW-1185">Reference proteome</keyword>
<sequence length="464" mass="51966">MFFSDGYTIEERQKFIDDATRLATDISSNQTFNTVKPLLNFWAVYVRSKESGVGTGGKPKDTPFGLYRDGTELRGVYYSKPENARAACAYYGDKCDYPILMGNDPLYGGLGGEFTVITPSSANGALVLRHELGHSIIDVGEEYDGGPDYFGINAAHNLSTPISWSHWLTNGSHAHHDHDAGFGAVRVERSVMPMQAYPWTLLNTSAPWFVTFNSSGIYTRHLIRFSLSGLPNEDDLRVAFDGENLHWKPRPDIGVDRWHYDIHRNIALSGDEHQVEFALSNGDLEGTAQLCSVEVLEFGDSEEFIAAPGHYGIYPTFSDRNETSYRPTNEDCLMRLVTTPNFCKVCLEGLWLSLLRRVDLIDNLRAGCIVDENAWLKRILELDLVPLAQFREEAVGVEESYTVTWKKDGKVLEEFANQTSISMDDALALGTYTVDVQFSTAEVRMDKNGLLRSQLEYIVDDTCG</sequence>
<gene>
    <name evidence="1" type="ORF">LAESUDRAFT_733773</name>
</gene>
<dbReference type="InterPro" id="IPR024079">
    <property type="entry name" value="MetalloPept_cat_dom_sf"/>
</dbReference>
<dbReference type="GO" id="GO:0008237">
    <property type="term" value="F:metallopeptidase activity"/>
    <property type="evidence" value="ECO:0007669"/>
    <property type="project" value="InterPro"/>
</dbReference>
<dbReference type="EMBL" id="KV427606">
    <property type="protein sequence ID" value="KZT11793.1"/>
    <property type="molecule type" value="Genomic_DNA"/>
</dbReference>
<protein>
    <submittedName>
        <fullName evidence="1">Uncharacterized protein</fullName>
    </submittedName>
</protein>
<name>A0A165HJ35_9APHY</name>
<dbReference type="InParanoid" id="A0A165HJ35"/>
<dbReference type="RefSeq" id="XP_040769441.1">
    <property type="nucleotide sequence ID" value="XM_040910446.1"/>
</dbReference>
<dbReference type="Proteomes" id="UP000076871">
    <property type="component" value="Unassembled WGS sequence"/>
</dbReference>
<proteinExistence type="predicted"/>
<dbReference type="InterPro" id="IPR019026">
    <property type="entry name" value="Peptidase_M64_IgA"/>
</dbReference>
<accession>A0A165HJ35</accession>
<reference evidence="1 2" key="1">
    <citation type="journal article" date="2016" name="Mol. Biol. Evol.">
        <title>Comparative Genomics of Early-Diverging Mushroom-Forming Fungi Provides Insights into the Origins of Lignocellulose Decay Capabilities.</title>
        <authorList>
            <person name="Nagy L.G."/>
            <person name="Riley R."/>
            <person name="Tritt A."/>
            <person name="Adam C."/>
            <person name="Daum C."/>
            <person name="Floudas D."/>
            <person name="Sun H."/>
            <person name="Yadav J.S."/>
            <person name="Pangilinan J."/>
            <person name="Larsson K.H."/>
            <person name="Matsuura K."/>
            <person name="Barry K."/>
            <person name="Labutti K."/>
            <person name="Kuo R."/>
            <person name="Ohm R.A."/>
            <person name="Bhattacharya S.S."/>
            <person name="Shirouzu T."/>
            <person name="Yoshinaga Y."/>
            <person name="Martin F.M."/>
            <person name="Grigoriev I.V."/>
            <person name="Hibbett D.S."/>
        </authorList>
    </citation>
    <scope>NUCLEOTIDE SEQUENCE [LARGE SCALE GENOMIC DNA]</scope>
    <source>
        <strain evidence="1 2">93-53</strain>
    </source>
</reference>
<organism evidence="1 2">
    <name type="scientific">Laetiporus sulphureus 93-53</name>
    <dbReference type="NCBI Taxonomy" id="1314785"/>
    <lineage>
        <taxon>Eukaryota</taxon>
        <taxon>Fungi</taxon>
        <taxon>Dikarya</taxon>
        <taxon>Basidiomycota</taxon>
        <taxon>Agaricomycotina</taxon>
        <taxon>Agaricomycetes</taxon>
        <taxon>Polyporales</taxon>
        <taxon>Laetiporus</taxon>
    </lineage>
</organism>
<dbReference type="Pfam" id="PF09471">
    <property type="entry name" value="Peptidase_M64"/>
    <property type="match status" value="1"/>
</dbReference>
<dbReference type="GeneID" id="63827475"/>
<dbReference type="OrthoDB" id="2961863at2759"/>
<evidence type="ECO:0000313" key="2">
    <source>
        <dbReference type="Proteomes" id="UP000076871"/>
    </source>
</evidence>
<dbReference type="AlphaFoldDB" id="A0A165HJ35"/>
<evidence type="ECO:0000313" key="1">
    <source>
        <dbReference type="EMBL" id="KZT11793.1"/>
    </source>
</evidence>